<dbReference type="PANTHER" id="PTHR39327:SF1">
    <property type="entry name" value="BLR5470 PROTEIN"/>
    <property type="match status" value="1"/>
</dbReference>
<dbReference type="InterPro" id="IPR038765">
    <property type="entry name" value="Papain-like_cys_pep_sf"/>
</dbReference>
<dbReference type="EMBL" id="JACHOT010000003">
    <property type="protein sequence ID" value="MBB4651035.1"/>
    <property type="molecule type" value="Genomic_DNA"/>
</dbReference>
<gene>
    <name evidence="2" type="ORF">GGQ99_002798</name>
</gene>
<dbReference type="PANTHER" id="PTHR39327">
    <property type="match status" value="1"/>
</dbReference>
<keyword evidence="1" id="KW-0732">Signal</keyword>
<organism evidence="2 3">
    <name type="scientific">Aminobacter niigataensis</name>
    <dbReference type="NCBI Taxonomy" id="83265"/>
    <lineage>
        <taxon>Bacteria</taxon>
        <taxon>Pseudomonadati</taxon>
        <taxon>Pseudomonadota</taxon>
        <taxon>Alphaproteobacteria</taxon>
        <taxon>Hyphomicrobiales</taxon>
        <taxon>Phyllobacteriaceae</taxon>
        <taxon>Aminobacter</taxon>
    </lineage>
</organism>
<evidence type="ECO:0000256" key="1">
    <source>
        <dbReference type="SAM" id="SignalP"/>
    </source>
</evidence>
<evidence type="ECO:0000313" key="2">
    <source>
        <dbReference type="EMBL" id="MBB4651035.1"/>
    </source>
</evidence>
<feature type="chain" id="PRO_5046422036" evidence="1">
    <location>
        <begin position="32"/>
        <end position="310"/>
    </location>
</feature>
<accession>A0ABR6L2K7</accession>
<dbReference type="Pfam" id="PF06035">
    <property type="entry name" value="Peptidase_C93"/>
    <property type="match status" value="1"/>
</dbReference>
<name>A0ABR6L2K7_9HYPH</name>
<dbReference type="Gene3D" id="3.10.620.30">
    <property type="match status" value="1"/>
</dbReference>
<proteinExistence type="predicted"/>
<dbReference type="InterPro" id="IPR010319">
    <property type="entry name" value="Transglutaminase-like_Cys_pept"/>
</dbReference>
<sequence>MKATLANASKFGLNILAATAFLAAALHGAHASQDSDAGASAANQPHATRLLGGLMLPEPTAAAVANKPFQFGQDFDGYGLAVRTASQADVTPEGIDPIKTAAIVPGVFGSVAIPMRNFPVAGRWAKVYSKIGDCADATNCGKRGAAFAAVATGARDKKFMDKLASVNRAVNTMITYRKDDAVYGNLDYWAKPAEILSRGVGDCEDYVILKMAALIEAGVPARSMSLVVLQDTGRGVFHAVLSVATQSGNFILDNLSNTVASDGAYRSYVPLYSFSTDRAWIHGARPGSAQIASAGGNFAAIAPGEGPQPQ</sequence>
<dbReference type="SUPFAM" id="SSF54001">
    <property type="entry name" value="Cysteine proteinases"/>
    <property type="match status" value="1"/>
</dbReference>
<dbReference type="RefSeq" id="WP_183262977.1">
    <property type="nucleotide sequence ID" value="NZ_BAAAVZ010000015.1"/>
</dbReference>
<keyword evidence="3" id="KW-1185">Reference proteome</keyword>
<feature type="signal peptide" evidence="1">
    <location>
        <begin position="1"/>
        <end position="31"/>
    </location>
</feature>
<protein>
    <submittedName>
        <fullName evidence="2">Transglutaminase-like cysteine proteinase</fullName>
    </submittedName>
</protein>
<comment type="caution">
    <text evidence="2">The sequence shown here is derived from an EMBL/GenBank/DDBJ whole genome shotgun (WGS) entry which is preliminary data.</text>
</comment>
<evidence type="ECO:0000313" key="3">
    <source>
        <dbReference type="Proteomes" id="UP000539538"/>
    </source>
</evidence>
<reference evidence="2 3" key="1">
    <citation type="submission" date="2020-08" db="EMBL/GenBank/DDBJ databases">
        <title>Genomic Encyclopedia of Type Strains, Phase IV (KMG-IV): sequencing the most valuable type-strain genomes for metagenomic binning, comparative biology and taxonomic classification.</title>
        <authorList>
            <person name="Goeker M."/>
        </authorList>
    </citation>
    <scope>NUCLEOTIDE SEQUENCE [LARGE SCALE GENOMIC DNA]</scope>
    <source>
        <strain evidence="2 3">DSM 7050</strain>
    </source>
</reference>
<dbReference type="Proteomes" id="UP000539538">
    <property type="component" value="Unassembled WGS sequence"/>
</dbReference>